<dbReference type="PANTHER" id="PTHR47959">
    <property type="entry name" value="ATP-DEPENDENT RNA HELICASE RHLE-RELATED"/>
    <property type="match status" value="1"/>
</dbReference>
<dbReference type="InterPro" id="IPR001650">
    <property type="entry name" value="Helicase_C-like"/>
</dbReference>
<reference evidence="12 13" key="1">
    <citation type="submission" date="2017-04" db="EMBL/GenBank/DDBJ databases">
        <title>Genome sequencing of [Candida] sorbophila.</title>
        <authorList>
            <person name="Ahn J.O."/>
        </authorList>
    </citation>
    <scope>NUCLEOTIDE SEQUENCE [LARGE SCALE GENOMIC DNA]</scope>
    <source>
        <strain evidence="12 13">DS02</strain>
    </source>
</reference>
<evidence type="ECO:0000256" key="1">
    <source>
        <dbReference type="ARBA" id="ARBA00012552"/>
    </source>
</evidence>
<name>A0A2T0FPP8_9ASCO</name>
<dbReference type="InterPro" id="IPR000629">
    <property type="entry name" value="RNA-helicase_DEAD-box_CS"/>
</dbReference>
<dbReference type="GO" id="GO:0016787">
    <property type="term" value="F:hydrolase activity"/>
    <property type="evidence" value="ECO:0007669"/>
    <property type="project" value="UniProtKB-KW"/>
</dbReference>
<dbReference type="SMART" id="SM00490">
    <property type="entry name" value="HELICc"/>
    <property type="match status" value="1"/>
</dbReference>
<dbReference type="InterPro" id="IPR027417">
    <property type="entry name" value="P-loop_NTPase"/>
</dbReference>
<feature type="domain" description="Helicase ATP-binding" evidence="10">
    <location>
        <begin position="130"/>
        <end position="315"/>
    </location>
</feature>
<evidence type="ECO:0000256" key="9">
    <source>
        <dbReference type="SAM" id="MobiDB-lite"/>
    </source>
</evidence>
<keyword evidence="4 8" id="KW-0347">Helicase</keyword>
<dbReference type="InterPro" id="IPR014001">
    <property type="entry name" value="Helicase_ATP-bd"/>
</dbReference>
<dbReference type="PROSITE" id="PS00039">
    <property type="entry name" value="DEAD_ATP_HELICASE"/>
    <property type="match status" value="1"/>
</dbReference>
<evidence type="ECO:0000313" key="13">
    <source>
        <dbReference type="Proteomes" id="UP000238350"/>
    </source>
</evidence>
<dbReference type="PROSITE" id="PS51194">
    <property type="entry name" value="HELICASE_CTER"/>
    <property type="match status" value="1"/>
</dbReference>
<dbReference type="Gene3D" id="3.40.50.300">
    <property type="entry name" value="P-loop containing nucleotide triphosphate hydrolases"/>
    <property type="match status" value="2"/>
</dbReference>
<dbReference type="OrthoDB" id="3370at2759"/>
<dbReference type="PANTHER" id="PTHR47959:SF1">
    <property type="entry name" value="ATP-DEPENDENT RNA HELICASE DBPA"/>
    <property type="match status" value="1"/>
</dbReference>
<dbReference type="SUPFAM" id="SSF52540">
    <property type="entry name" value="P-loop containing nucleoside triphosphate hydrolases"/>
    <property type="match status" value="1"/>
</dbReference>
<gene>
    <name evidence="12" type="ORF">B9G98_04596</name>
</gene>
<evidence type="ECO:0000259" key="11">
    <source>
        <dbReference type="PROSITE" id="PS51194"/>
    </source>
</evidence>
<dbReference type="GeneID" id="36518344"/>
<protein>
    <recommendedName>
        <fullName evidence="1">RNA helicase</fullName>
        <ecNumber evidence="1">3.6.4.13</ecNumber>
    </recommendedName>
</protein>
<dbReference type="Proteomes" id="UP000238350">
    <property type="component" value="Unassembled WGS sequence"/>
</dbReference>
<evidence type="ECO:0000256" key="8">
    <source>
        <dbReference type="RuleBase" id="RU000492"/>
    </source>
</evidence>
<comment type="catalytic activity">
    <reaction evidence="7">
        <text>ATP + H2O = ADP + phosphate + H(+)</text>
        <dbReference type="Rhea" id="RHEA:13065"/>
        <dbReference type="ChEBI" id="CHEBI:15377"/>
        <dbReference type="ChEBI" id="CHEBI:15378"/>
        <dbReference type="ChEBI" id="CHEBI:30616"/>
        <dbReference type="ChEBI" id="CHEBI:43474"/>
        <dbReference type="ChEBI" id="CHEBI:456216"/>
        <dbReference type="EC" id="3.6.4.13"/>
    </reaction>
</comment>
<keyword evidence="13" id="KW-1185">Reference proteome</keyword>
<accession>A0A2T0FPP8</accession>
<evidence type="ECO:0000259" key="10">
    <source>
        <dbReference type="PROSITE" id="PS51192"/>
    </source>
</evidence>
<dbReference type="STRING" id="45607.A0A2T0FPP8"/>
<dbReference type="PROSITE" id="PS51192">
    <property type="entry name" value="HELICASE_ATP_BIND_1"/>
    <property type="match status" value="1"/>
</dbReference>
<keyword evidence="2 8" id="KW-0547">Nucleotide-binding</keyword>
<proteinExistence type="inferred from homology"/>
<dbReference type="Pfam" id="PF00271">
    <property type="entry name" value="Helicase_C"/>
    <property type="match status" value="1"/>
</dbReference>
<evidence type="ECO:0000256" key="7">
    <source>
        <dbReference type="ARBA" id="ARBA00047984"/>
    </source>
</evidence>
<comment type="caution">
    <text evidence="12">The sequence shown here is derived from an EMBL/GenBank/DDBJ whole genome shotgun (WGS) entry which is preliminary data.</text>
</comment>
<keyword evidence="5 8" id="KW-0067">ATP-binding</keyword>
<evidence type="ECO:0000256" key="3">
    <source>
        <dbReference type="ARBA" id="ARBA00022801"/>
    </source>
</evidence>
<dbReference type="GO" id="GO:0006364">
    <property type="term" value="P:rRNA processing"/>
    <property type="evidence" value="ECO:0007669"/>
    <property type="project" value="UniProtKB-ARBA"/>
</dbReference>
<evidence type="ECO:0000256" key="2">
    <source>
        <dbReference type="ARBA" id="ARBA00022741"/>
    </source>
</evidence>
<dbReference type="GO" id="GO:0005524">
    <property type="term" value="F:ATP binding"/>
    <property type="evidence" value="ECO:0007669"/>
    <property type="project" value="UniProtKB-KW"/>
</dbReference>
<dbReference type="InterPro" id="IPR011545">
    <property type="entry name" value="DEAD/DEAH_box_helicase_dom"/>
</dbReference>
<dbReference type="CDD" id="cd18787">
    <property type="entry name" value="SF2_C_DEAD"/>
    <property type="match status" value="1"/>
</dbReference>
<keyword evidence="3 8" id="KW-0378">Hydrolase</keyword>
<dbReference type="EMBL" id="NDIQ01000022">
    <property type="protein sequence ID" value="PRT56976.1"/>
    <property type="molecule type" value="Genomic_DNA"/>
</dbReference>
<dbReference type="SMART" id="SM00487">
    <property type="entry name" value="DEXDc"/>
    <property type="match status" value="1"/>
</dbReference>
<feature type="domain" description="Helicase C-terminal" evidence="11">
    <location>
        <begin position="357"/>
        <end position="518"/>
    </location>
</feature>
<dbReference type="GO" id="GO:0003723">
    <property type="term" value="F:RNA binding"/>
    <property type="evidence" value="ECO:0007669"/>
    <property type="project" value="UniProtKB-KW"/>
</dbReference>
<dbReference type="EC" id="3.6.4.13" evidence="1"/>
<keyword evidence="6" id="KW-0694">RNA-binding</keyword>
<dbReference type="RefSeq" id="XP_024666921.1">
    <property type="nucleotide sequence ID" value="XM_024811153.1"/>
</dbReference>
<dbReference type="CDD" id="cd17956">
    <property type="entry name" value="DEADc_DDX51"/>
    <property type="match status" value="1"/>
</dbReference>
<dbReference type="InterPro" id="IPR050079">
    <property type="entry name" value="DEAD_box_RNA_helicase"/>
</dbReference>
<sequence length="523" mass="58148">MDLDDPAHSGILKRFNQTRHRLEKSNKRARTHENEDSQLPDVNSERESASVVRAEGIQPLPQPEQTRDKKHRSRLQWIVEPEMVSPSQTAPFESLGLSDHMVTKLHDLGYENAFAVQTAVIPAVLKAQSCLGPDPLANVLVNSYTGSGKTLAYTVPIVDCLLNRRKPAPRAVVLVPTRPLLVQVMQVFESLVKGTNLHPMALRSERPLQKEREQLLKNTPDILVATPGRLVDHLTESPDLLKQLRFLVVDEADRLLGQSFQEWASVLAKACPVQIRPVAINEPWARPPQRLVFSATLTRDPGKLEALQIRTVPTAPHLFIVNDDIGDAEFVMPAKLTENLVRVKTLIAKPLALVTLLIENSLSDHAIVFVRSNEAAARLARLITLISQNLFHKDLVVGPVSGEMPVAERKRVLRQFASGEVNVIVCTDLIARGIDVPGVTAVINYDLPVGTREYVHRVGRTARAGTSGSAWTFAISSAERQHYWVMQNGITRTNKIEVSHFDVDTESQTYKDVLEQLGKEVLS</sequence>
<comment type="similarity">
    <text evidence="8">Belongs to the DEAD box helicase family.</text>
</comment>
<dbReference type="GO" id="GO:0003724">
    <property type="term" value="F:RNA helicase activity"/>
    <property type="evidence" value="ECO:0007669"/>
    <property type="project" value="UniProtKB-EC"/>
</dbReference>
<feature type="compositionally biased region" description="Basic and acidic residues" evidence="9">
    <location>
        <begin position="23"/>
        <end position="35"/>
    </location>
</feature>
<dbReference type="Pfam" id="PF00270">
    <property type="entry name" value="DEAD"/>
    <property type="match status" value="1"/>
</dbReference>
<evidence type="ECO:0000313" key="12">
    <source>
        <dbReference type="EMBL" id="PRT56976.1"/>
    </source>
</evidence>
<dbReference type="AlphaFoldDB" id="A0A2T0FPP8"/>
<evidence type="ECO:0000256" key="4">
    <source>
        <dbReference type="ARBA" id="ARBA00022806"/>
    </source>
</evidence>
<organism evidence="12 13">
    <name type="scientific">Wickerhamiella sorbophila</name>
    <dbReference type="NCBI Taxonomy" id="45607"/>
    <lineage>
        <taxon>Eukaryota</taxon>
        <taxon>Fungi</taxon>
        <taxon>Dikarya</taxon>
        <taxon>Ascomycota</taxon>
        <taxon>Saccharomycotina</taxon>
        <taxon>Dipodascomycetes</taxon>
        <taxon>Dipodascales</taxon>
        <taxon>Trichomonascaceae</taxon>
        <taxon>Wickerhamiella</taxon>
    </lineage>
</organism>
<dbReference type="GO" id="GO:0005829">
    <property type="term" value="C:cytosol"/>
    <property type="evidence" value="ECO:0007669"/>
    <property type="project" value="TreeGrafter"/>
</dbReference>
<feature type="region of interest" description="Disordered" evidence="9">
    <location>
        <begin position="1"/>
        <end position="70"/>
    </location>
</feature>
<evidence type="ECO:0000256" key="6">
    <source>
        <dbReference type="ARBA" id="ARBA00022884"/>
    </source>
</evidence>
<evidence type="ECO:0000256" key="5">
    <source>
        <dbReference type="ARBA" id="ARBA00022840"/>
    </source>
</evidence>